<feature type="region of interest" description="Disordered" evidence="1">
    <location>
        <begin position="106"/>
        <end position="125"/>
    </location>
</feature>
<organism evidence="2 3">
    <name type="scientific">Acrobeloides nanus</name>
    <dbReference type="NCBI Taxonomy" id="290746"/>
    <lineage>
        <taxon>Eukaryota</taxon>
        <taxon>Metazoa</taxon>
        <taxon>Ecdysozoa</taxon>
        <taxon>Nematoda</taxon>
        <taxon>Chromadorea</taxon>
        <taxon>Rhabditida</taxon>
        <taxon>Tylenchina</taxon>
        <taxon>Cephalobomorpha</taxon>
        <taxon>Cephaloboidea</taxon>
        <taxon>Cephalobidae</taxon>
        <taxon>Acrobeloides</taxon>
    </lineage>
</organism>
<accession>A0A914DH57</accession>
<dbReference type="WBParaSite" id="ACRNAN_scaffold2592.g31751.t1">
    <property type="protein sequence ID" value="ACRNAN_scaffold2592.g31751.t1"/>
    <property type="gene ID" value="ACRNAN_scaffold2592.g31751"/>
</dbReference>
<evidence type="ECO:0000313" key="3">
    <source>
        <dbReference type="WBParaSite" id="ACRNAN_scaffold2592.g31751.t1"/>
    </source>
</evidence>
<sequence length="125" mass="14028">MSSMDSYLAKKNADKRSQEICKNHEKDAILQKLSKEYFIHLPQNSNNNALQANGFSSSVKFKRPASTIANEDNDTSLFAKKVYFQPQTSSEKSCSKFIEKPAIDPIKDQSLPNLSGSLKEKSSQH</sequence>
<dbReference type="AlphaFoldDB" id="A0A914DH57"/>
<evidence type="ECO:0000256" key="1">
    <source>
        <dbReference type="SAM" id="MobiDB-lite"/>
    </source>
</evidence>
<proteinExistence type="predicted"/>
<evidence type="ECO:0000313" key="2">
    <source>
        <dbReference type="Proteomes" id="UP000887540"/>
    </source>
</evidence>
<keyword evidence="2" id="KW-1185">Reference proteome</keyword>
<dbReference type="Proteomes" id="UP000887540">
    <property type="component" value="Unplaced"/>
</dbReference>
<protein>
    <submittedName>
        <fullName evidence="3">Uncharacterized protein</fullName>
    </submittedName>
</protein>
<reference evidence="3" key="1">
    <citation type="submission" date="2022-11" db="UniProtKB">
        <authorList>
            <consortium name="WormBaseParasite"/>
        </authorList>
    </citation>
    <scope>IDENTIFICATION</scope>
</reference>
<name>A0A914DH57_9BILA</name>